<evidence type="ECO:0000313" key="2">
    <source>
        <dbReference type="EMBL" id="CAD7399107.1"/>
    </source>
</evidence>
<dbReference type="GO" id="GO:0046592">
    <property type="term" value="F:polyamine oxidase activity"/>
    <property type="evidence" value="ECO:0007669"/>
    <property type="project" value="TreeGrafter"/>
</dbReference>
<dbReference type="PANTHER" id="PTHR10742:SF416">
    <property type="entry name" value="SPERMINE OXIDASE"/>
    <property type="match status" value="1"/>
</dbReference>
<gene>
    <name evidence="2" type="ORF">TPSB3V08_LOCUS2021</name>
</gene>
<feature type="domain" description="Amine oxidase" evidence="1">
    <location>
        <begin position="2"/>
        <end position="75"/>
    </location>
</feature>
<protein>
    <recommendedName>
        <fullName evidence="1">Amine oxidase domain-containing protein</fullName>
    </recommendedName>
</protein>
<dbReference type="InterPro" id="IPR036188">
    <property type="entry name" value="FAD/NAD-bd_sf"/>
</dbReference>
<organism evidence="2">
    <name type="scientific">Timema poppense</name>
    <name type="common">Walking stick</name>
    <dbReference type="NCBI Taxonomy" id="170557"/>
    <lineage>
        <taxon>Eukaryota</taxon>
        <taxon>Metazoa</taxon>
        <taxon>Ecdysozoa</taxon>
        <taxon>Arthropoda</taxon>
        <taxon>Hexapoda</taxon>
        <taxon>Insecta</taxon>
        <taxon>Pterygota</taxon>
        <taxon>Neoptera</taxon>
        <taxon>Polyneoptera</taxon>
        <taxon>Phasmatodea</taxon>
        <taxon>Timematodea</taxon>
        <taxon>Timematoidea</taxon>
        <taxon>Timematidae</taxon>
        <taxon>Timema</taxon>
    </lineage>
</organism>
<dbReference type="InterPro" id="IPR050281">
    <property type="entry name" value="Flavin_monoamine_oxidase"/>
</dbReference>
<dbReference type="EMBL" id="OD000744">
    <property type="protein sequence ID" value="CAD7399107.1"/>
    <property type="molecule type" value="Genomic_DNA"/>
</dbReference>
<dbReference type="Gene3D" id="3.50.50.60">
    <property type="entry name" value="FAD/NAD(P)-binding domain"/>
    <property type="match status" value="1"/>
</dbReference>
<sequence>MRSTWCTDPYFCGAFSYMGISSTVGHQCDLGAPIPGECGDVPPILLFAGEATCPGYHSTTHGALISGVREANRVIELTKKYQGPPNSKNMEAN</sequence>
<evidence type="ECO:0000259" key="1">
    <source>
        <dbReference type="Pfam" id="PF01593"/>
    </source>
</evidence>
<dbReference type="InterPro" id="IPR002937">
    <property type="entry name" value="Amino_oxidase"/>
</dbReference>
<dbReference type="SUPFAM" id="SSF51905">
    <property type="entry name" value="FAD/NAD(P)-binding domain"/>
    <property type="match status" value="1"/>
</dbReference>
<dbReference type="AlphaFoldDB" id="A0A7R9CPY4"/>
<proteinExistence type="predicted"/>
<dbReference type="PANTHER" id="PTHR10742">
    <property type="entry name" value="FLAVIN MONOAMINE OXIDASE"/>
    <property type="match status" value="1"/>
</dbReference>
<reference evidence="2" key="1">
    <citation type="submission" date="2020-11" db="EMBL/GenBank/DDBJ databases">
        <authorList>
            <person name="Tran Van P."/>
        </authorList>
    </citation>
    <scope>NUCLEOTIDE SEQUENCE</scope>
</reference>
<dbReference type="Pfam" id="PF01593">
    <property type="entry name" value="Amino_oxidase"/>
    <property type="match status" value="1"/>
</dbReference>
<name>A0A7R9CPY4_TIMPO</name>
<accession>A0A7R9CPY4</accession>